<dbReference type="Gramene" id="Jr16_19520_p1">
    <property type="protein sequence ID" value="cds.Jr16_19520_p1"/>
    <property type="gene ID" value="Jr16_19520"/>
</dbReference>
<dbReference type="Pfam" id="PF23446">
    <property type="entry name" value="LysM1_NFP_LYK"/>
    <property type="match status" value="1"/>
</dbReference>
<protein>
    <submittedName>
        <fullName evidence="2">Serine/threonine receptor-like kinase NFP</fullName>
    </submittedName>
</protein>
<dbReference type="InterPro" id="IPR020635">
    <property type="entry name" value="Tyr_kinase_cat_dom"/>
</dbReference>
<evidence type="ECO:0000313" key="2">
    <source>
        <dbReference type="RefSeq" id="XP_018835486.1"/>
    </source>
</evidence>
<accession>A0A2I4FV15</accession>
<dbReference type="Pfam" id="PF23457">
    <property type="entry name" value="LysM2_NFP"/>
    <property type="match status" value="1"/>
</dbReference>
<dbReference type="InterPro" id="IPR008266">
    <property type="entry name" value="Tyr_kinase_AS"/>
</dbReference>
<evidence type="ECO:0000313" key="1">
    <source>
        <dbReference type="Proteomes" id="UP000235220"/>
    </source>
</evidence>
<dbReference type="Pfam" id="PF23462">
    <property type="entry name" value="LysM3_NFP"/>
    <property type="match status" value="1"/>
</dbReference>
<dbReference type="GO" id="GO:0005524">
    <property type="term" value="F:ATP binding"/>
    <property type="evidence" value="ECO:0007669"/>
    <property type="project" value="InterPro"/>
</dbReference>
<dbReference type="InterPro" id="IPR052611">
    <property type="entry name" value="Plant_RLK_LysM"/>
</dbReference>
<dbReference type="PROSITE" id="PS00109">
    <property type="entry name" value="PROTEIN_KINASE_TYR"/>
    <property type="match status" value="1"/>
</dbReference>
<dbReference type="Pfam" id="PF07714">
    <property type="entry name" value="PK_Tyr_Ser-Thr"/>
    <property type="match status" value="1"/>
</dbReference>
<dbReference type="InterPro" id="IPR011009">
    <property type="entry name" value="Kinase-like_dom_sf"/>
</dbReference>
<dbReference type="GeneID" id="109002275"/>
<dbReference type="SMART" id="SM00219">
    <property type="entry name" value="TyrKc"/>
    <property type="match status" value="1"/>
</dbReference>
<dbReference type="InterPro" id="IPR059144">
    <property type="entry name" value="NFP_LysM3"/>
</dbReference>
<dbReference type="InterPro" id="IPR001245">
    <property type="entry name" value="Ser-Thr/Tyr_kinase_cat_dom"/>
</dbReference>
<dbReference type="KEGG" id="jre:109002275"/>
<reference evidence="2" key="1">
    <citation type="submission" date="2025-08" db="UniProtKB">
        <authorList>
            <consortium name="RefSeq"/>
        </authorList>
    </citation>
    <scope>IDENTIFICATION</scope>
    <source>
        <tissue evidence="2">Leaves</tissue>
    </source>
</reference>
<name>A0A2I4FV15_JUGRE</name>
<keyword evidence="1" id="KW-1185">Reference proteome</keyword>
<dbReference type="SUPFAM" id="SSF56112">
    <property type="entry name" value="Protein kinase-like (PK-like)"/>
    <property type="match status" value="1"/>
</dbReference>
<dbReference type="InterPro" id="IPR056561">
    <property type="entry name" value="NFP_LYK_LysM1"/>
</dbReference>
<dbReference type="InterPro" id="IPR059143">
    <property type="entry name" value="NFP_LysM2"/>
</dbReference>
<dbReference type="RefSeq" id="XP_018835486.1">
    <property type="nucleotide sequence ID" value="XM_018979941.2"/>
</dbReference>
<proteinExistence type="predicted"/>
<organism evidence="1 2">
    <name type="scientific">Juglans regia</name>
    <name type="common">English walnut</name>
    <dbReference type="NCBI Taxonomy" id="51240"/>
    <lineage>
        <taxon>Eukaryota</taxon>
        <taxon>Viridiplantae</taxon>
        <taxon>Streptophyta</taxon>
        <taxon>Embryophyta</taxon>
        <taxon>Tracheophyta</taxon>
        <taxon>Spermatophyta</taxon>
        <taxon>Magnoliopsida</taxon>
        <taxon>eudicotyledons</taxon>
        <taxon>Gunneridae</taxon>
        <taxon>Pentapetalae</taxon>
        <taxon>rosids</taxon>
        <taxon>fabids</taxon>
        <taxon>Fagales</taxon>
        <taxon>Juglandaceae</taxon>
        <taxon>Juglans</taxon>
    </lineage>
</organism>
<gene>
    <name evidence="2" type="primary">LOC109002275</name>
</gene>
<dbReference type="PANTHER" id="PTHR45927:SF2">
    <property type="entry name" value="SERINE_THREONINE RECEPTOR-LIKE KINASE NFP"/>
    <property type="match status" value="1"/>
</dbReference>
<dbReference type="Proteomes" id="UP000235220">
    <property type="component" value="Chromosome 16"/>
</dbReference>
<dbReference type="Gene3D" id="1.10.510.10">
    <property type="entry name" value="Transferase(Phosphotransferase) domain 1"/>
    <property type="match status" value="2"/>
</dbReference>
<dbReference type="PROSITE" id="PS50011">
    <property type="entry name" value="PROTEIN_KINASE_DOM"/>
    <property type="match status" value="1"/>
</dbReference>
<dbReference type="PANTHER" id="PTHR45927">
    <property type="entry name" value="LYSM-DOMAIN RECEPTOR-LIKE KINASE-RELATED"/>
    <property type="match status" value="1"/>
</dbReference>
<dbReference type="AlphaFoldDB" id="A0A2I4FV15"/>
<dbReference type="OrthoDB" id="1668230at2759"/>
<dbReference type="InterPro" id="IPR000719">
    <property type="entry name" value="Prot_kinase_dom"/>
</dbReference>
<dbReference type="GO" id="GO:0004713">
    <property type="term" value="F:protein tyrosine kinase activity"/>
    <property type="evidence" value="ECO:0007669"/>
    <property type="project" value="InterPro"/>
</dbReference>
<dbReference type="Gene3D" id="3.30.200.20">
    <property type="entry name" value="Phosphorylase Kinase, domain 1"/>
    <property type="match status" value="1"/>
</dbReference>
<sequence length="617" mass="68580">MLNIMDISLLTSQVLFLLTLFFSISDITAQSNFSCSVDSPSSCETYVAYFPQPPNYLNLGNVSDLFEASSSSIAKASNLVSGVNETKLFPGQLLLVPVTCGCTAKRYFANITYQIKKDDSYYLVSVNSFGNLSNWNDVQGLNPTLNPNLLQIGVEVIFPLFCKCPSETHLKNGISYIITYVWQPTDDVLQVSAKFNASLENIASENGYRNFSTAVSLPVMIPVSQLPALSQIYPTEQSHEGSHSKRPWIIILIVSLGGAMLIFLLTALLVHSHRSRQRKKEMKRVGSSLENSVLIKMKEQSRRENFEPKITQGKLLPGVSGYLSKPIMYETKAIIEATANFDEHCRIGGSVYRATINGQILAVKKTKEDVTEELKILQKVNHANLVRLMGISSDTDGNRFLVYEYAENGSLDKWLHSNSSSSSVILTWSQRLNIALDVANGLQYMHEHTQPTIVHRDIRATNILLNSGFKAMIAKLSLARSATNSAMPKVDVFGFGVVLLELLSGKRAMETKENGEVALLWKDIRWILEVEDNREERLRSWIDPNLESFYPIDGAISLATLARACTLDKSMERPSMGEIVFNLSVLTQSPSETSERSWTSGAEGDQVIHIISPVTAR</sequence>